<feature type="compositionally biased region" description="Basic and acidic residues" evidence="1">
    <location>
        <begin position="37"/>
        <end position="61"/>
    </location>
</feature>
<proteinExistence type="predicted"/>
<comment type="caution">
    <text evidence="3">The sequence shown here is derived from an EMBL/GenBank/DDBJ whole genome shotgun (WGS) entry which is preliminary data.</text>
</comment>
<feature type="compositionally biased region" description="Polar residues" evidence="1">
    <location>
        <begin position="62"/>
        <end position="72"/>
    </location>
</feature>
<keyword evidence="2" id="KW-0732">Signal</keyword>
<protein>
    <recommendedName>
        <fullName evidence="5">Lipoprotein</fullName>
    </recommendedName>
</protein>
<dbReference type="EMBL" id="JMHU01000007">
    <property type="protein sequence ID" value="KDA46140.1"/>
    <property type="molecule type" value="Genomic_DNA"/>
</dbReference>
<sequence length="171" mass="18403">MNKRQITSALLCLGLLLVAGCSDQSSNKYDASSSSKAKSERLVKESSKKKASESEQQKRDSQSQADSASIEQNEIDADNAFAELEAATQESSSATEDHTTSNSEQQHQAGSQPSNGELPPFDGTLTDFLNKYGMTPAAYKVQHFGMTPMEALQSTPDILEISGEIQTEGGY</sequence>
<evidence type="ECO:0000256" key="1">
    <source>
        <dbReference type="SAM" id="MobiDB-lite"/>
    </source>
</evidence>
<evidence type="ECO:0000256" key="2">
    <source>
        <dbReference type="SAM" id="SignalP"/>
    </source>
</evidence>
<evidence type="ECO:0000313" key="3">
    <source>
        <dbReference type="EMBL" id="KDA46140.1"/>
    </source>
</evidence>
<reference evidence="3 4" key="1">
    <citation type="submission" date="2014-04" db="EMBL/GenBank/DDBJ databases">
        <title>Draft Genome Sequence of Lactobacillus animalis 381-IL-28.</title>
        <authorList>
            <person name="Sturino J.M."/>
            <person name="Rajendran M."/>
            <person name="Altermann E."/>
        </authorList>
    </citation>
    <scope>NUCLEOTIDE SEQUENCE [LARGE SCALE GENOMIC DNA]</scope>
    <source>
        <strain evidence="3 4">381-IL-28</strain>
    </source>
</reference>
<evidence type="ECO:0000313" key="4">
    <source>
        <dbReference type="Proteomes" id="UP000027129"/>
    </source>
</evidence>
<gene>
    <name evidence="3" type="ORF">Lani381_0824</name>
</gene>
<dbReference type="Proteomes" id="UP000027129">
    <property type="component" value="Unassembled WGS sequence"/>
</dbReference>
<feature type="chain" id="PRO_5047404904" description="Lipoprotein" evidence="2">
    <location>
        <begin position="25"/>
        <end position="171"/>
    </location>
</feature>
<dbReference type="PROSITE" id="PS51257">
    <property type="entry name" value="PROKAR_LIPOPROTEIN"/>
    <property type="match status" value="1"/>
</dbReference>
<organism evidence="3 4">
    <name type="scientific">Ligilactobacillus animalis</name>
    <dbReference type="NCBI Taxonomy" id="1605"/>
    <lineage>
        <taxon>Bacteria</taxon>
        <taxon>Bacillati</taxon>
        <taxon>Bacillota</taxon>
        <taxon>Bacilli</taxon>
        <taxon>Lactobacillales</taxon>
        <taxon>Lactobacillaceae</taxon>
        <taxon>Ligilactobacillus</taxon>
    </lineage>
</organism>
<feature type="compositionally biased region" description="Polar residues" evidence="1">
    <location>
        <begin position="88"/>
        <end position="115"/>
    </location>
</feature>
<feature type="region of interest" description="Disordered" evidence="1">
    <location>
        <begin position="24"/>
        <end position="129"/>
    </location>
</feature>
<accession>A0ABR4RQR7</accession>
<dbReference type="RefSeq" id="WP_035447958.1">
    <property type="nucleotide sequence ID" value="NZ_CP195054.1"/>
</dbReference>
<feature type="compositionally biased region" description="Low complexity" evidence="1">
    <location>
        <begin position="24"/>
        <end position="36"/>
    </location>
</feature>
<name>A0ABR4RQR7_9LACO</name>
<keyword evidence="4" id="KW-1185">Reference proteome</keyword>
<feature type="signal peptide" evidence="2">
    <location>
        <begin position="1"/>
        <end position="24"/>
    </location>
</feature>
<evidence type="ECO:0008006" key="5">
    <source>
        <dbReference type="Google" id="ProtNLM"/>
    </source>
</evidence>